<feature type="chain" id="PRO_5005324168" description="Peptidase S1 domain-containing protein" evidence="4">
    <location>
        <begin position="23"/>
        <end position="750"/>
    </location>
</feature>
<dbReference type="PANTHER" id="PTHR24252">
    <property type="entry name" value="ACROSIN-RELATED"/>
    <property type="match status" value="1"/>
</dbReference>
<evidence type="ECO:0000256" key="1">
    <source>
        <dbReference type="ARBA" id="ARBA00023157"/>
    </source>
</evidence>
<feature type="compositionally biased region" description="Pro residues" evidence="3">
    <location>
        <begin position="222"/>
        <end position="237"/>
    </location>
</feature>
<dbReference type="SMART" id="SM00020">
    <property type="entry name" value="Tryp_SPc"/>
    <property type="match status" value="1"/>
</dbReference>
<evidence type="ECO:0000313" key="6">
    <source>
        <dbReference type="EMBL" id="KMY99235.1"/>
    </source>
</evidence>
<reference evidence="6" key="1">
    <citation type="journal article" date="2013" name="Genome Res.">
        <title>A second-generation assembly of the Drosophila simulans genome provides new insights into patterns of lineage-specific divergence.</title>
        <authorList>
            <person name="Hu T.T."/>
            <person name="Eisen M.B."/>
            <person name="Thornton K.R."/>
            <person name="Andolfatto P."/>
        </authorList>
    </citation>
    <scope>NUCLEOTIDE SEQUENCE [LARGE SCALE GENOMIC DNA]</scope>
    <source>
        <strain evidence="6">W501</strain>
    </source>
</reference>
<dbReference type="Gene3D" id="2.40.10.10">
    <property type="entry name" value="Trypsin-like serine proteases"/>
    <property type="match status" value="1"/>
</dbReference>
<evidence type="ECO:0000259" key="5">
    <source>
        <dbReference type="PROSITE" id="PS50240"/>
    </source>
</evidence>
<feature type="domain" description="Peptidase S1" evidence="5">
    <location>
        <begin position="509"/>
        <end position="742"/>
    </location>
</feature>
<accession>A0A0J9UJV3</accession>
<dbReference type="AlphaFoldDB" id="A0A0J9UJV3"/>
<dbReference type="EMBL" id="CM002912">
    <property type="protein sequence ID" value="KMY99235.1"/>
    <property type="molecule type" value="Genomic_DNA"/>
</dbReference>
<dbReference type="PROSITE" id="PS00134">
    <property type="entry name" value="TRYPSIN_HIS"/>
    <property type="match status" value="1"/>
</dbReference>
<dbReference type="GO" id="GO:0004252">
    <property type="term" value="F:serine-type endopeptidase activity"/>
    <property type="evidence" value="ECO:0007669"/>
    <property type="project" value="InterPro"/>
</dbReference>
<evidence type="ECO:0000256" key="4">
    <source>
        <dbReference type="SAM" id="SignalP"/>
    </source>
</evidence>
<dbReference type="CDD" id="cd00190">
    <property type="entry name" value="Tryp_SPc"/>
    <property type="match status" value="1"/>
</dbReference>
<dbReference type="InterPro" id="IPR043504">
    <property type="entry name" value="Peptidase_S1_PA_chymotrypsin"/>
</dbReference>
<dbReference type="GO" id="GO:0006508">
    <property type="term" value="P:proteolysis"/>
    <property type="evidence" value="ECO:0007669"/>
    <property type="project" value="UniProtKB-KW"/>
</dbReference>
<feature type="region of interest" description="Disordered" evidence="3">
    <location>
        <begin position="149"/>
        <end position="169"/>
    </location>
</feature>
<dbReference type="Bgee" id="FBgn0184445">
    <property type="expression patterns" value="Expressed in embryo and 3 other cell types or tissues"/>
</dbReference>
<dbReference type="PRINTS" id="PR00722">
    <property type="entry name" value="CHYMOTRYPSIN"/>
</dbReference>
<dbReference type="InterPro" id="IPR001314">
    <property type="entry name" value="Peptidase_S1A"/>
</dbReference>
<feature type="signal peptide" evidence="4">
    <location>
        <begin position="1"/>
        <end position="22"/>
    </location>
</feature>
<feature type="compositionally biased region" description="Acidic residues" evidence="3">
    <location>
        <begin position="257"/>
        <end position="280"/>
    </location>
</feature>
<dbReference type="PROSITE" id="PS00135">
    <property type="entry name" value="TRYPSIN_SER"/>
    <property type="match status" value="1"/>
</dbReference>
<dbReference type="KEGG" id="dsi:Dsimw501_GD12718"/>
<organism evidence="6">
    <name type="scientific">Drosophila simulans</name>
    <name type="common">Fruit fly</name>
    <dbReference type="NCBI Taxonomy" id="7240"/>
    <lineage>
        <taxon>Eukaryota</taxon>
        <taxon>Metazoa</taxon>
        <taxon>Ecdysozoa</taxon>
        <taxon>Arthropoda</taxon>
        <taxon>Hexapoda</taxon>
        <taxon>Insecta</taxon>
        <taxon>Pterygota</taxon>
        <taxon>Neoptera</taxon>
        <taxon>Endopterygota</taxon>
        <taxon>Diptera</taxon>
        <taxon>Brachycera</taxon>
        <taxon>Muscomorpha</taxon>
        <taxon>Ephydroidea</taxon>
        <taxon>Drosophilidae</taxon>
        <taxon>Drosophila</taxon>
        <taxon>Sophophora</taxon>
    </lineage>
</organism>
<dbReference type="InterPro" id="IPR018114">
    <property type="entry name" value="TRYPSIN_HIS"/>
</dbReference>
<proteinExistence type="predicted"/>
<keyword evidence="4" id="KW-0732">Signal</keyword>
<sequence>MKVVCWVFEFLAVVQLLIETQSGYVQEAKREIWDAMAHHRHRHHQHHHHGSSHWVDGRRVHRLRMPHPQRWSGRRRSINHHQPFSRWSQWSPCDEECVRRRERFCKVKRKCGHTKHVEQSKCSHCHPAPAIKWQPPLILDDSHIRERNQPLPQAQPQPQPPPPPPPSIIINAAAAASSGPTVDYRYTEYKPPPNYAPLYPSTHPPIYAPTYPADHHPTHLPTYPPPTHPPTSPPTPPNNSDEVVRHLPQYPGKDVFSEEDVEDELEPEPDEDLISSDEQGDFFVLKHHRHRRRQNHRRPSHRKPLKEEDYDDSDFVDFGERKSLRHRHLGEDSSVEGDVFQYEDFDLPDTMYADSEESEGEYRNITWVQPAKDGIALRRRRVYSKWSRWTKCSPKCTTRRYKKCRITDQCGREVLREIAYCYTEGSFCQQWLQTQFQKTPAFETRPGSGSPANAMRRMHSEQPEVSMNDLNYIMTGKGYRGPEYTPLKLNCGIVRSGTGRRSMSNMLKIIGGRAARKGEWPWQVAILNRFKEAFCGGTLIAPRWVLTAAHCVRKVLFVRIGEHNLNYEDGTEIQLRVMKSYTHPNFDKRTVDSDVALLRLPKAVNATTWIGYSCLPQPFQALPKNVDCTIIGWGKRRNRDATGTSVLHKATVPIIPMQNCRKVYYDYTITKNMFCAGHQKGHIDTCAGDSGGPLLCRDTTKPNHPWTIFGITSFGDGCAQRNKFGIYAKVPNYVDWVWSVVNCDGNCKMH</sequence>
<dbReference type="Pfam" id="PF00089">
    <property type="entry name" value="Trypsin"/>
    <property type="match status" value="1"/>
</dbReference>
<dbReference type="Proteomes" id="UP000035880">
    <property type="component" value="Chromosome 3L"/>
</dbReference>
<dbReference type="InterPro" id="IPR001254">
    <property type="entry name" value="Trypsin_dom"/>
</dbReference>
<dbReference type="InterPro" id="IPR009003">
    <property type="entry name" value="Peptidase_S1_PA"/>
</dbReference>
<dbReference type="PROSITE" id="PS50092">
    <property type="entry name" value="TSP1"/>
    <property type="match status" value="1"/>
</dbReference>
<reference evidence="6" key="2">
    <citation type="submission" date="2014-06" db="EMBL/GenBank/DDBJ databases">
        <authorList>
            <person name="Hu T."/>
            <person name="Eisen M.B."/>
            <person name="Thornton K.R."/>
            <person name="Andolfatto P."/>
        </authorList>
    </citation>
    <scope>NUCLEOTIDE SEQUENCE</scope>
    <source>
        <strain evidence="6">W501</strain>
    </source>
</reference>
<feature type="compositionally biased region" description="Basic residues" evidence="3">
    <location>
        <begin position="285"/>
        <end position="304"/>
    </location>
</feature>
<dbReference type="FunFam" id="2.40.10.10:FF:000195">
    <property type="entry name" value="Uncharacterized protein, isoform B"/>
    <property type="match status" value="1"/>
</dbReference>
<dbReference type="InterPro" id="IPR000884">
    <property type="entry name" value="TSP1_rpt"/>
</dbReference>
<evidence type="ECO:0000256" key="3">
    <source>
        <dbReference type="SAM" id="MobiDB-lite"/>
    </source>
</evidence>
<dbReference type="InterPro" id="IPR033116">
    <property type="entry name" value="TRYPSIN_SER"/>
</dbReference>
<keyword evidence="2" id="KW-0645">Protease</keyword>
<name>A0A0J9UJV3_DROSI</name>
<reference evidence="6" key="3">
    <citation type="submission" date="2015-04" db="EMBL/GenBank/DDBJ databases">
        <authorList>
            <consortium name="FlyBase"/>
        </authorList>
    </citation>
    <scope>NUCLEOTIDE SEQUENCE</scope>
    <source>
        <strain evidence="6">W501</strain>
    </source>
</reference>
<keyword evidence="1" id="KW-1015">Disulfide bond</keyword>
<feature type="region of interest" description="Disordered" evidence="3">
    <location>
        <begin position="207"/>
        <end position="311"/>
    </location>
</feature>
<dbReference type="PROSITE" id="PS50240">
    <property type="entry name" value="TRYPSIN_DOM"/>
    <property type="match status" value="1"/>
</dbReference>
<dbReference type="OrthoDB" id="10004439at2759"/>
<dbReference type="PANTHER" id="PTHR24252:SF7">
    <property type="entry name" value="HYALIN"/>
    <property type="match status" value="1"/>
</dbReference>
<evidence type="ECO:0000256" key="2">
    <source>
        <dbReference type="RuleBase" id="RU363034"/>
    </source>
</evidence>
<dbReference type="SUPFAM" id="SSF50494">
    <property type="entry name" value="Trypsin-like serine proteases"/>
    <property type="match status" value="1"/>
</dbReference>
<protein>
    <recommendedName>
        <fullName evidence="5">Peptidase S1 domain-containing protein</fullName>
    </recommendedName>
</protein>
<keyword evidence="2" id="KW-0720">Serine protease</keyword>
<gene>
    <name evidence="6" type="primary">Dsim\GD12718</name>
    <name evidence="6" type="ORF">Dsimw501_GD12718</name>
</gene>
<keyword evidence="2 6" id="KW-0378">Hydrolase</keyword>
<feature type="compositionally biased region" description="Pro residues" evidence="3">
    <location>
        <begin position="153"/>
        <end position="167"/>
    </location>
</feature>